<feature type="domain" description="Putative zinc-finger" evidence="2">
    <location>
        <begin position="15"/>
        <end position="47"/>
    </location>
</feature>
<dbReference type="InterPro" id="IPR054399">
    <property type="entry name" value="Fervidolysin-like_N_prodom"/>
</dbReference>
<sequence length="217" mass="23323">MSGRVLRFEGAAHLEAERLLPWYVNGTLEGEELARIEQHLTECARCQRELTWQRELQAACAGAEAAADAGPALQRLRERLDAEPGGGRRPLFGELRRGWKGSRPWLRWAVAAQFAAVAALAGALAFQGRPALYRTLGAADKPPRAAGDLVVVFDPGLDEAAMRRLLRASGARIVDGPTETGAYVLDVPDGHETGALEALRAARGVVLVERLNADGGK</sequence>
<evidence type="ECO:0000259" key="2">
    <source>
        <dbReference type="Pfam" id="PF13490"/>
    </source>
</evidence>
<accession>A0A0K8QPA1</accession>
<keyword evidence="1" id="KW-0812">Transmembrane</keyword>
<dbReference type="STRING" id="1475481.GCA_000953855_02066"/>
<evidence type="ECO:0000313" key="5">
    <source>
        <dbReference type="Proteomes" id="UP000253740"/>
    </source>
</evidence>
<dbReference type="Gene3D" id="1.10.10.1320">
    <property type="entry name" value="Anti-sigma factor, zinc-finger domain"/>
    <property type="match status" value="1"/>
</dbReference>
<dbReference type="AlphaFoldDB" id="A0A0K8QPA1"/>
<keyword evidence="5" id="KW-1185">Reference proteome</keyword>
<dbReference type="RefSeq" id="WP_062537298.1">
    <property type="nucleotide sequence ID" value="NZ_DF970228.1"/>
</dbReference>
<dbReference type="InterPro" id="IPR041916">
    <property type="entry name" value="Anti_sigma_zinc_sf"/>
</dbReference>
<keyword evidence="1" id="KW-1133">Transmembrane helix</keyword>
<dbReference type="InterPro" id="IPR027383">
    <property type="entry name" value="Znf_put"/>
</dbReference>
<proteinExistence type="predicted"/>
<name>A0A0K8QPA1_9GAMM</name>
<dbReference type="Pfam" id="PF22148">
    <property type="entry name" value="Fervidolysin_NPro-like"/>
    <property type="match status" value="1"/>
</dbReference>
<feature type="domain" description="Fervidolysin-like N-terminal prodomain" evidence="3">
    <location>
        <begin position="146"/>
        <end position="208"/>
    </location>
</feature>
<evidence type="ECO:0000259" key="3">
    <source>
        <dbReference type="Pfam" id="PF22148"/>
    </source>
</evidence>
<organism evidence="4">
    <name type="scientific">Mizugakiibacter sediminis</name>
    <dbReference type="NCBI Taxonomy" id="1475481"/>
    <lineage>
        <taxon>Bacteria</taxon>
        <taxon>Pseudomonadati</taxon>
        <taxon>Pseudomonadota</taxon>
        <taxon>Gammaproteobacteria</taxon>
        <taxon>Lysobacterales</taxon>
        <taxon>Rhodanobacteraceae</taxon>
        <taxon>Mizugakiibacter</taxon>
    </lineage>
</organism>
<reference evidence="4" key="1">
    <citation type="submission" date="2015-08" db="EMBL/GenBank/DDBJ databases">
        <title>Complete DNA Sequence of Pseudomonas syringae pv. actinidiae, the Causal Agent of Kiwifruit Canker Disease.</title>
        <authorList>
            <person name="Rikkerink E.H.A."/>
            <person name="Fineran P.C."/>
        </authorList>
    </citation>
    <scope>NUCLEOTIDE SEQUENCE</scope>
    <source>
        <strain evidence="4">SkMP5</strain>
    </source>
</reference>
<feature type="transmembrane region" description="Helical" evidence="1">
    <location>
        <begin position="105"/>
        <end position="126"/>
    </location>
</feature>
<dbReference type="OrthoDB" id="7554380at2"/>
<evidence type="ECO:0000313" key="4">
    <source>
        <dbReference type="EMBL" id="GAP66709.1"/>
    </source>
</evidence>
<evidence type="ECO:0000256" key="1">
    <source>
        <dbReference type="SAM" id="Phobius"/>
    </source>
</evidence>
<dbReference type="Proteomes" id="UP000253740">
    <property type="component" value="Unassembled WGS sequence"/>
</dbReference>
<protein>
    <submittedName>
        <fullName evidence="4">Uncharacterized protein</fullName>
    </submittedName>
</protein>
<keyword evidence="1" id="KW-0472">Membrane</keyword>
<gene>
    <name evidence="4" type="ORF">MBSD_n2024</name>
</gene>
<dbReference type="Pfam" id="PF13490">
    <property type="entry name" value="zf-HC2"/>
    <property type="match status" value="1"/>
</dbReference>
<dbReference type="EMBL" id="DF970228">
    <property type="protein sequence ID" value="GAP66709.1"/>
    <property type="molecule type" value="Genomic_DNA"/>
</dbReference>